<dbReference type="InterPro" id="IPR021725">
    <property type="entry name" value="Cdd1"/>
</dbReference>
<dbReference type="InterPro" id="IPR035901">
    <property type="entry name" value="GIY-YIG_endonuc_sf"/>
</dbReference>
<dbReference type="Pfam" id="PF11731">
    <property type="entry name" value="Cdd1"/>
    <property type="match status" value="1"/>
</dbReference>
<sequence length="136" mass="15421">MKLVHQENQPDQSSALKREAAIKAMTRRGKLAMIQSKKKPAKGKREVARLEDIPNVGPAIAAALRRMGITTPAELLGRDPFAMYDVLCRLTGKRHDPCVLDTFMAAVRYMEGAPKKPWWKYTAERKRVMETRSLTK</sequence>
<dbReference type="AlphaFoldDB" id="A0A225E7N9"/>
<dbReference type="EMBL" id="NIDE01000002">
    <property type="protein sequence ID" value="OWK45529.1"/>
    <property type="molecule type" value="Genomic_DNA"/>
</dbReference>
<proteinExistence type="predicted"/>
<name>A0A225E7N9_9BACT</name>
<dbReference type="Proteomes" id="UP000214646">
    <property type="component" value="Unassembled WGS sequence"/>
</dbReference>
<keyword evidence="2" id="KW-1185">Reference proteome</keyword>
<reference evidence="2" key="1">
    <citation type="submission" date="2017-06" db="EMBL/GenBank/DDBJ databases">
        <title>Genome analysis of Fimbriiglobus ruber SP5, the first member of the order Planctomycetales with confirmed chitinolytic capability.</title>
        <authorList>
            <person name="Ravin N.V."/>
            <person name="Rakitin A.L."/>
            <person name="Ivanova A.A."/>
            <person name="Beletsky A.V."/>
            <person name="Kulichevskaya I.S."/>
            <person name="Mardanov A.V."/>
            <person name="Dedysh S.N."/>
        </authorList>
    </citation>
    <scope>NUCLEOTIDE SEQUENCE [LARGE SCALE GENOMIC DNA]</scope>
    <source>
        <strain evidence="2">SP5</strain>
    </source>
</reference>
<protein>
    <submittedName>
        <fullName evidence="1">Mitomycin resistance protein</fullName>
    </submittedName>
</protein>
<comment type="caution">
    <text evidence="1">The sequence shown here is derived from an EMBL/GenBank/DDBJ whole genome shotgun (WGS) entry which is preliminary data.</text>
</comment>
<dbReference type="Gene3D" id="1.10.150.20">
    <property type="entry name" value="5' to 3' exonuclease, C-terminal subdomain"/>
    <property type="match status" value="1"/>
</dbReference>
<evidence type="ECO:0000313" key="1">
    <source>
        <dbReference type="EMBL" id="OWK45529.1"/>
    </source>
</evidence>
<evidence type="ECO:0000313" key="2">
    <source>
        <dbReference type="Proteomes" id="UP000214646"/>
    </source>
</evidence>
<accession>A0A225E7N9</accession>
<dbReference type="Gene3D" id="3.40.1440.10">
    <property type="entry name" value="GIY-YIG endonuclease"/>
    <property type="match status" value="1"/>
</dbReference>
<organism evidence="1 2">
    <name type="scientific">Fimbriiglobus ruber</name>
    <dbReference type="NCBI Taxonomy" id="1908690"/>
    <lineage>
        <taxon>Bacteria</taxon>
        <taxon>Pseudomonadati</taxon>
        <taxon>Planctomycetota</taxon>
        <taxon>Planctomycetia</taxon>
        <taxon>Gemmatales</taxon>
        <taxon>Gemmataceae</taxon>
        <taxon>Fimbriiglobus</taxon>
    </lineage>
</organism>
<gene>
    <name evidence="1" type="ORF">FRUB_01860</name>
</gene>